<gene>
    <name evidence="1" type="ordered locus">SAR11_0069</name>
</gene>
<dbReference type="KEGG" id="pub:SAR11_0069"/>
<name>Q4FPJ6_PELUB</name>
<dbReference type="EMBL" id="CP000084">
    <property type="protein sequence ID" value="AAZ20893.1"/>
    <property type="molecule type" value="Genomic_DNA"/>
</dbReference>
<reference evidence="1 2" key="1">
    <citation type="journal article" date="2005" name="Science">
        <title>Genome streamlining in a cosmopolitan oceanic bacterium.</title>
        <authorList>
            <person name="Giovannoni S.J."/>
            <person name="Tripp H.J."/>
            <person name="Givan S."/>
            <person name="Podar M."/>
            <person name="Vergin K.L."/>
            <person name="Baptista D."/>
            <person name="Bibbs L."/>
            <person name="Eads J."/>
            <person name="Richardson T.H."/>
            <person name="Noordewier M."/>
            <person name="Rappe M.S."/>
            <person name="Short J.M."/>
            <person name="Carrington J.C."/>
            <person name="Mathur E.J."/>
        </authorList>
    </citation>
    <scope>NUCLEOTIDE SEQUENCE [LARGE SCALE GENOMIC DNA]</scope>
    <source>
        <strain evidence="1 2">HTCC1062</strain>
    </source>
</reference>
<dbReference type="STRING" id="335992.SAR11_0069"/>
<dbReference type="HOGENOM" id="CLU_1552488_0_0_5"/>
<keyword evidence="2" id="KW-1185">Reference proteome</keyword>
<accession>Q4FPJ6</accession>
<dbReference type="AlphaFoldDB" id="Q4FPJ6"/>
<dbReference type="Proteomes" id="UP000002528">
    <property type="component" value="Chromosome"/>
</dbReference>
<sequence>MIMKNIFIGFLSLFLYFSSLSMSGACEFLKEQIGTPVSSIIEKYDNLDEPPGGGDPTATYVKEYDSLNLCENSQLENSVLKVFIKEGKLIGTEIEGALGEAKNNKIIDFAKTHLGYKSEVDFDEEWTGAISLSSFGDDVIYGRVSDSSGIYEMLIITKPEFDSFLFGPNVIKFF</sequence>
<proteinExistence type="predicted"/>
<evidence type="ECO:0000313" key="1">
    <source>
        <dbReference type="EMBL" id="AAZ20893.1"/>
    </source>
</evidence>
<organism evidence="1 2">
    <name type="scientific">Pelagibacter ubique (strain HTCC1062)</name>
    <dbReference type="NCBI Taxonomy" id="335992"/>
    <lineage>
        <taxon>Bacteria</taxon>
        <taxon>Pseudomonadati</taxon>
        <taxon>Pseudomonadota</taxon>
        <taxon>Alphaproteobacteria</taxon>
        <taxon>Candidatus Pelagibacterales</taxon>
        <taxon>Candidatus Pelagibacteraceae</taxon>
        <taxon>Candidatus Pelagibacter</taxon>
    </lineage>
</organism>
<dbReference type="PROSITE" id="PS51257">
    <property type="entry name" value="PROKAR_LIPOPROTEIN"/>
    <property type="match status" value="1"/>
</dbReference>
<evidence type="ECO:0000313" key="2">
    <source>
        <dbReference type="Proteomes" id="UP000002528"/>
    </source>
</evidence>
<protein>
    <submittedName>
        <fullName evidence="1">Possible pilX-type protein</fullName>
    </submittedName>
</protein>